<evidence type="ECO:0000256" key="1">
    <source>
        <dbReference type="SAM" id="MobiDB-lite"/>
    </source>
</evidence>
<name>A0A3N4M0F7_9PEZI</name>
<protein>
    <submittedName>
        <fullName evidence="2">Uncharacterized protein</fullName>
    </submittedName>
</protein>
<proteinExistence type="predicted"/>
<feature type="region of interest" description="Disordered" evidence="1">
    <location>
        <begin position="222"/>
        <end position="340"/>
    </location>
</feature>
<feature type="region of interest" description="Disordered" evidence="1">
    <location>
        <begin position="1"/>
        <end position="58"/>
    </location>
</feature>
<feature type="compositionally biased region" description="Basic residues" evidence="1">
    <location>
        <begin position="222"/>
        <end position="247"/>
    </location>
</feature>
<reference evidence="2 3" key="1">
    <citation type="journal article" date="2018" name="Nat. Ecol. Evol.">
        <title>Pezizomycetes genomes reveal the molecular basis of ectomycorrhizal truffle lifestyle.</title>
        <authorList>
            <person name="Murat C."/>
            <person name="Payen T."/>
            <person name="Noel B."/>
            <person name="Kuo A."/>
            <person name="Morin E."/>
            <person name="Chen J."/>
            <person name="Kohler A."/>
            <person name="Krizsan K."/>
            <person name="Balestrini R."/>
            <person name="Da Silva C."/>
            <person name="Montanini B."/>
            <person name="Hainaut M."/>
            <person name="Levati E."/>
            <person name="Barry K.W."/>
            <person name="Belfiori B."/>
            <person name="Cichocki N."/>
            <person name="Clum A."/>
            <person name="Dockter R.B."/>
            <person name="Fauchery L."/>
            <person name="Guy J."/>
            <person name="Iotti M."/>
            <person name="Le Tacon F."/>
            <person name="Lindquist E.A."/>
            <person name="Lipzen A."/>
            <person name="Malagnac F."/>
            <person name="Mello A."/>
            <person name="Molinier V."/>
            <person name="Miyauchi S."/>
            <person name="Poulain J."/>
            <person name="Riccioni C."/>
            <person name="Rubini A."/>
            <person name="Sitrit Y."/>
            <person name="Splivallo R."/>
            <person name="Traeger S."/>
            <person name="Wang M."/>
            <person name="Zifcakova L."/>
            <person name="Wipf D."/>
            <person name="Zambonelli A."/>
            <person name="Paolocci F."/>
            <person name="Nowrousian M."/>
            <person name="Ottonello S."/>
            <person name="Baldrian P."/>
            <person name="Spatafora J.W."/>
            <person name="Henrissat B."/>
            <person name="Nagy L.G."/>
            <person name="Aury J.M."/>
            <person name="Wincker P."/>
            <person name="Grigoriev I.V."/>
            <person name="Bonfante P."/>
            <person name="Martin F.M."/>
        </authorList>
    </citation>
    <scope>NUCLEOTIDE SEQUENCE [LARGE SCALE GENOMIC DNA]</scope>
    <source>
        <strain evidence="2 3">ATCC MYA-4762</strain>
    </source>
</reference>
<sequence>MHFEATYEKRSSRSRSRSPLRSSLKRSASFSSGAPSPAPLGGYMAPAPPPPAPAPWVHGATRITYPALAYPSAPAPPYSNTAVATYNPTSAYKIPGAYPDPSPARGTSSSYILNTKTTETNYEYKPTFHPAPPSPRPLENPEVKAAIAHEQNLRMLSEQSHQETIRRQILEIEIAKTAVQRDKVRQEEEASRRMQRLYMLSQQQQQQQMILRAAEEAHYKYHPTHQHGRSRSTHSRSRSRVRSRSRSRSRDIEIEYDEQRRSTHTCGRCHHKGHYSKECHNHHHATHHRSSSMLLLEGGPRSSAPALLGPGCSRGRRSRRGSTVCSSDDEHAVDSDSDSGWWSDGYEGSRDVRRVVPSDEGVLVMYAAGGGPATRKSSIRHVVG</sequence>
<feature type="compositionally biased region" description="Basic and acidic residues" evidence="1">
    <location>
        <begin position="1"/>
        <end position="11"/>
    </location>
</feature>
<evidence type="ECO:0000313" key="2">
    <source>
        <dbReference type="EMBL" id="RPB28643.1"/>
    </source>
</evidence>
<accession>A0A3N4M0F7</accession>
<dbReference type="AlphaFoldDB" id="A0A3N4M0F7"/>
<gene>
    <name evidence="2" type="ORF">L211DRAFT_833620</name>
</gene>
<evidence type="ECO:0000313" key="3">
    <source>
        <dbReference type="Proteomes" id="UP000267821"/>
    </source>
</evidence>
<organism evidence="2 3">
    <name type="scientific">Terfezia boudieri ATCC MYA-4762</name>
    <dbReference type="NCBI Taxonomy" id="1051890"/>
    <lineage>
        <taxon>Eukaryota</taxon>
        <taxon>Fungi</taxon>
        <taxon>Dikarya</taxon>
        <taxon>Ascomycota</taxon>
        <taxon>Pezizomycotina</taxon>
        <taxon>Pezizomycetes</taxon>
        <taxon>Pezizales</taxon>
        <taxon>Pezizaceae</taxon>
        <taxon>Terfezia</taxon>
    </lineage>
</organism>
<dbReference type="Proteomes" id="UP000267821">
    <property type="component" value="Unassembled WGS sequence"/>
</dbReference>
<dbReference type="InParanoid" id="A0A3N4M0F7"/>
<feature type="compositionally biased region" description="Basic residues" evidence="1">
    <location>
        <begin position="267"/>
        <end position="290"/>
    </location>
</feature>
<dbReference type="EMBL" id="ML121529">
    <property type="protein sequence ID" value="RPB28643.1"/>
    <property type="molecule type" value="Genomic_DNA"/>
</dbReference>
<dbReference type="OrthoDB" id="5417727at2759"/>
<feature type="compositionally biased region" description="Basic and acidic residues" evidence="1">
    <location>
        <begin position="248"/>
        <end position="261"/>
    </location>
</feature>
<keyword evidence="3" id="KW-1185">Reference proteome</keyword>
<feature type="compositionally biased region" description="Low complexity" evidence="1">
    <location>
        <begin position="19"/>
        <end position="42"/>
    </location>
</feature>